<dbReference type="PANTHER" id="PTHR40056">
    <property type="entry name" value="HYPOTHETICAL CYTOSOLIC PROTEIN"/>
    <property type="match status" value="1"/>
</dbReference>
<dbReference type="EMBL" id="CP027228">
    <property type="protein sequence ID" value="AVM48174.1"/>
    <property type="molecule type" value="Genomic_DNA"/>
</dbReference>
<proteinExistence type="predicted"/>
<reference evidence="2" key="1">
    <citation type="submission" date="2018-02" db="EMBL/GenBank/DDBJ databases">
        <authorList>
            <person name="Holder M.E."/>
            <person name="Ajami N.J."/>
            <person name="Petrosino J.F."/>
        </authorList>
    </citation>
    <scope>NUCLEOTIDE SEQUENCE [LARGE SCALE GENOMIC DNA]</scope>
    <source>
        <strain evidence="2">CCUG 47132</strain>
    </source>
</reference>
<dbReference type="PANTHER" id="PTHR40056:SF1">
    <property type="entry name" value="DUF1836 DOMAIN-CONTAINING PROTEIN"/>
    <property type="match status" value="1"/>
</dbReference>
<accession>A0A2S0L4N6</accession>
<dbReference type="Proteomes" id="UP000237883">
    <property type="component" value="Chromosome"/>
</dbReference>
<protein>
    <recommendedName>
        <fullName evidence="3">DUF1836 domain-containing protein</fullName>
    </recommendedName>
</protein>
<sequence length="188" mass="21787">MIKYNRMYKFERGTYMSERINELVSRLENSRPESWDKIPDIDLYMDQVIGYMKRQHIGLECEGEETLTPAMINNYMKSSLLPRAHGKKYDREHIGYLTAICLFKQVMSVKEAGLLLGSEMEHMDVEHFYDEYCRTIDDEYLRVADKIKGCKDKETATKLALELAVAGYANMLACKELIASIAETDESK</sequence>
<organism evidence="1 2">
    <name type="scientific">Mogibacterium diversum</name>
    <dbReference type="NCBI Taxonomy" id="114527"/>
    <lineage>
        <taxon>Bacteria</taxon>
        <taxon>Bacillati</taxon>
        <taxon>Bacillota</taxon>
        <taxon>Clostridia</taxon>
        <taxon>Peptostreptococcales</taxon>
        <taxon>Anaerovoracaceae</taxon>
        <taxon>Mogibacterium</taxon>
    </lineage>
</organism>
<dbReference type="Pfam" id="PF08876">
    <property type="entry name" value="DUF1836"/>
    <property type="match status" value="1"/>
</dbReference>
<dbReference type="AlphaFoldDB" id="A0A2S0L4N6"/>
<evidence type="ECO:0000313" key="1">
    <source>
        <dbReference type="EMBL" id="AVM48174.1"/>
    </source>
</evidence>
<gene>
    <name evidence="1" type="ORF">C5Q96_04675</name>
</gene>
<dbReference type="KEGG" id="mdv:C5Q96_04675"/>
<dbReference type="InterPro" id="IPR014975">
    <property type="entry name" value="DUF1836"/>
</dbReference>
<evidence type="ECO:0008006" key="3">
    <source>
        <dbReference type="Google" id="ProtNLM"/>
    </source>
</evidence>
<evidence type="ECO:0000313" key="2">
    <source>
        <dbReference type="Proteomes" id="UP000237883"/>
    </source>
</evidence>
<keyword evidence="2" id="KW-1185">Reference proteome</keyword>
<name>A0A2S0L4N6_9FIRM</name>